<dbReference type="EMBL" id="MT142888">
    <property type="protein sequence ID" value="QJA90060.1"/>
    <property type="molecule type" value="Genomic_DNA"/>
</dbReference>
<proteinExistence type="predicted"/>
<gene>
    <name evidence="1" type="ORF">MM415B02453_0011</name>
</gene>
<name>A0A6M3L5V4_9ZZZZ</name>
<accession>A0A6M3L5V4</accession>
<sequence length="752" mass="82837">MSDGDVLKATDNPPTVTTGVFGAELFSGTSSGMLPASWGTLNDIMMYSTGVDQHQIYAGDDNYIHAFVKYDAAAAPGTIPTVGIDYTVEATDGRTTTEVILDDLDTYANNECLYIMTPVPATKLTWTFTAGWVNTAAAVGTLKYRKTDSTWADAAETDGTIITAGKTLSGSGSMTWAAKSDEMPCYMFGKTGYWYQWETATKLTDANGVRVTSITYGHNSTDDFHSIENVWDGIMPYAIEVVFYDYNDGTDVSYLQLSPSDAEVDSMVFSTTGDGDDCDILYWNSWDKSWGIYVDVGDTPHNDATTNIVTNDIQYWTGTAWATVGTITDGTNGFTNSGFITWPRVAAQPRQFNTGQYYSYWYRLWITGANLGSDVRISIQTLPYFDIDDFGQGVTNCVWKDRPTYTFDRYGHYIHVGSKNRPMSLNGADYGVLMAGDGRHNKIVCQKRFKNELMVWQEERGLEGGCVTLFEGYDTGTYGKLLISSIVGTFSAKSVDIVEGVLTSTKTDEVLKDLAFFLTRLGVCACDGKSVEVISDKVQHHFDPTDTTNCIRYGYEKQMFLKYDSAYNVLRIGLVTGSTATTCNTFLVFDLIDKEWSYDTLGQNISCMAEVEAASGNIPVLQYGCGTDDGTIYRLNTGDNDVDVGAVTSPIDSYLTIELGYEGLMLAIREFLLRMKVQSAGDCTVTPYINGVAGDDITLSMLAEVTNYISRRHRCGIKLQGDSISLRFRNATASQSIFLYDLGVLAYELEGH</sequence>
<dbReference type="AlphaFoldDB" id="A0A6M3L5V4"/>
<organism evidence="1">
    <name type="scientific">viral metagenome</name>
    <dbReference type="NCBI Taxonomy" id="1070528"/>
    <lineage>
        <taxon>unclassified sequences</taxon>
        <taxon>metagenomes</taxon>
        <taxon>organismal metagenomes</taxon>
    </lineage>
</organism>
<protein>
    <submittedName>
        <fullName evidence="1">Uncharacterized protein</fullName>
    </submittedName>
</protein>
<reference evidence="1" key="1">
    <citation type="submission" date="2020-03" db="EMBL/GenBank/DDBJ databases">
        <title>The deep terrestrial virosphere.</title>
        <authorList>
            <person name="Holmfeldt K."/>
            <person name="Nilsson E."/>
            <person name="Simone D."/>
            <person name="Lopez-Fernandez M."/>
            <person name="Wu X."/>
            <person name="de Brujin I."/>
            <person name="Lundin D."/>
            <person name="Andersson A."/>
            <person name="Bertilsson S."/>
            <person name="Dopson M."/>
        </authorList>
    </citation>
    <scope>NUCLEOTIDE SEQUENCE</scope>
    <source>
        <strain evidence="1">MM415B02453</strain>
    </source>
</reference>
<evidence type="ECO:0000313" key="1">
    <source>
        <dbReference type="EMBL" id="QJA90060.1"/>
    </source>
</evidence>